<gene>
    <name evidence="2" type="ORF">SCHCODRAFT_236276</name>
</gene>
<dbReference type="OrthoDB" id="2950445at2759"/>
<sequence length="294" mass="32359">MPPQSHKRRRGHPRIHKHKTRGPNDPPSSASLQRRWGEAARRAQAAAEGTLSPDEAPVMVSSIYSFMPAHLNIPAGTPYTGMGSAEAHPGTFHGNLFSEDVVNLMLEQDYGSVEAGMAAMKQMYANVDYIGNEPPPGDTTVQRVDIPGIPFYMRLWTGMMDNSRTVCFHIMDAATDAPTRRPPELTIWIDEAEDAHWHSSGERCEMQPVEYYMLGPDAEVEVENFQAHDGDLIEFFVSGELVKTVRLPSRAYTGPSPPVMAGLPTQLSGNSSTPAATTVEAREARPLEVVFTKE</sequence>
<evidence type="ECO:0000313" key="3">
    <source>
        <dbReference type="Proteomes" id="UP000007431"/>
    </source>
</evidence>
<accession>D8QAL8</accession>
<dbReference type="KEGG" id="scm:SCHCO_02630428"/>
<dbReference type="EMBL" id="GL377308">
    <property type="protein sequence ID" value="EFI95856.1"/>
    <property type="molecule type" value="Genomic_DNA"/>
</dbReference>
<dbReference type="AlphaFoldDB" id="D8QAL8"/>
<protein>
    <submittedName>
        <fullName evidence="2">Uncharacterized protein</fullName>
    </submittedName>
</protein>
<name>D8QAL8_SCHCM</name>
<dbReference type="GeneID" id="9588763"/>
<feature type="compositionally biased region" description="Basic residues" evidence="1">
    <location>
        <begin position="1"/>
        <end position="21"/>
    </location>
</feature>
<dbReference type="InParanoid" id="D8QAL8"/>
<dbReference type="HOGENOM" id="CLU_947160_0_0_1"/>
<evidence type="ECO:0000256" key="1">
    <source>
        <dbReference type="SAM" id="MobiDB-lite"/>
    </source>
</evidence>
<keyword evidence="3" id="KW-1185">Reference proteome</keyword>
<reference evidence="2 3" key="1">
    <citation type="journal article" date="2010" name="Nat. Biotechnol.">
        <title>Genome sequence of the model mushroom Schizophyllum commune.</title>
        <authorList>
            <person name="Ohm R.A."/>
            <person name="de Jong J.F."/>
            <person name="Lugones L.G."/>
            <person name="Aerts A."/>
            <person name="Kothe E."/>
            <person name="Stajich J.E."/>
            <person name="de Vries R.P."/>
            <person name="Record E."/>
            <person name="Levasseur A."/>
            <person name="Baker S.E."/>
            <person name="Bartholomew K.A."/>
            <person name="Coutinho P.M."/>
            <person name="Erdmann S."/>
            <person name="Fowler T.J."/>
            <person name="Gathman A.C."/>
            <person name="Lombard V."/>
            <person name="Henrissat B."/>
            <person name="Knabe N."/>
            <person name="Kuees U."/>
            <person name="Lilly W.W."/>
            <person name="Lindquist E."/>
            <person name="Lucas S."/>
            <person name="Magnuson J.K."/>
            <person name="Piumi F."/>
            <person name="Raudaskoski M."/>
            <person name="Salamov A."/>
            <person name="Schmutz J."/>
            <person name="Schwarze F.W.M.R."/>
            <person name="vanKuyk P.A."/>
            <person name="Horton J.S."/>
            <person name="Grigoriev I.V."/>
            <person name="Woesten H.A.B."/>
        </authorList>
    </citation>
    <scope>NUCLEOTIDE SEQUENCE [LARGE SCALE GENOMIC DNA]</scope>
    <source>
        <strain evidence="3">H4-8 / FGSC 9210</strain>
    </source>
</reference>
<evidence type="ECO:0000313" key="2">
    <source>
        <dbReference type="EMBL" id="EFI95856.1"/>
    </source>
</evidence>
<proteinExistence type="predicted"/>
<feature type="region of interest" description="Disordered" evidence="1">
    <location>
        <begin position="1"/>
        <end position="40"/>
    </location>
</feature>
<dbReference type="Proteomes" id="UP000007431">
    <property type="component" value="Unassembled WGS sequence"/>
</dbReference>
<organism evidence="3">
    <name type="scientific">Schizophyllum commune (strain H4-8 / FGSC 9210)</name>
    <name type="common">Split gill fungus</name>
    <dbReference type="NCBI Taxonomy" id="578458"/>
    <lineage>
        <taxon>Eukaryota</taxon>
        <taxon>Fungi</taxon>
        <taxon>Dikarya</taxon>
        <taxon>Basidiomycota</taxon>
        <taxon>Agaricomycotina</taxon>
        <taxon>Agaricomycetes</taxon>
        <taxon>Agaricomycetidae</taxon>
        <taxon>Agaricales</taxon>
        <taxon>Schizophyllaceae</taxon>
        <taxon>Schizophyllum</taxon>
    </lineage>
</organism>
<dbReference type="VEuPathDB" id="FungiDB:SCHCODRAFT_02630428"/>
<dbReference type="RefSeq" id="XP_003030759.1">
    <property type="nucleotide sequence ID" value="XM_003030713.1"/>
</dbReference>